<dbReference type="Gene3D" id="3.20.80.10">
    <property type="entry name" value="Regulatory factor, effector binding domain"/>
    <property type="match status" value="1"/>
</dbReference>
<dbReference type="EMBL" id="OBML01000011">
    <property type="protein sequence ID" value="SOC21621.1"/>
    <property type="molecule type" value="Genomic_DNA"/>
</dbReference>
<gene>
    <name evidence="1" type="ORF">SAMN05421512_111129</name>
</gene>
<dbReference type="STRING" id="538381.GCA_001696535_01720"/>
<evidence type="ECO:0008006" key="3">
    <source>
        <dbReference type="Google" id="ProtNLM"/>
    </source>
</evidence>
<reference evidence="1 2" key="1">
    <citation type="submission" date="2017-08" db="EMBL/GenBank/DDBJ databases">
        <authorList>
            <person name="de Groot N.N."/>
        </authorList>
    </citation>
    <scope>NUCLEOTIDE SEQUENCE [LARGE SCALE GENOMIC DNA]</scope>
    <source>
        <strain evidence="1 2">USBA 352</strain>
    </source>
</reference>
<evidence type="ECO:0000313" key="1">
    <source>
        <dbReference type="EMBL" id="SOC21621.1"/>
    </source>
</evidence>
<keyword evidence="2" id="KW-1185">Reference proteome</keyword>
<dbReference type="RefSeq" id="WP_097176008.1">
    <property type="nucleotide sequence ID" value="NZ_OBML01000011.1"/>
</dbReference>
<accession>A0A285TI19</accession>
<evidence type="ECO:0000313" key="2">
    <source>
        <dbReference type="Proteomes" id="UP000219331"/>
    </source>
</evidence>
<proteinExistence type="predicted"/>
<dbReference type="AlphaFoldDB" id="A0A285TI19"/>
<dbReference type="Proteomes" id="UP000219331">
    <property type="component" value="Unassembled WGS sequence"/>
</dbReference>
<sequence>MKIHPTEDVHVLSIARRLTIPEVASAAAELSSEIEAERQRAGLAAAGPWTFIAQNLPRDGKTAFDWRICLPVAGAAAYDGPLEVLHLEPIMVASAVHLGPVRTLFTRGYAPLLRDIGETRHHLSGQSREVYHDWRGGKAGYNRIEIQFELSR</sequence>
<organism evidence="1 2">
    <name type="scientific">Stappia indica</name>
    <dbReference type="NCBI Taxonomy" id="538381"/>
    <lineage>
        <taxon>Bacteria</taxon>
        <taxon>Pseudomonadati</taxon>
        <taxon>Pseudomonadota</taxon>
        <taxon>Alphaproteobacteria</taxon>
        <taxon>Hyphomicrobiales</taxon>
        <taxon>Stappiaceae</taxon>
        <taxon>Stappia</taxon>
    </lineage>
</organism>
<name>A0A285TI19_9HYPH</name>
<dbReference type="OrthoDB" id="7914880at2"/>
<protein>
    <recommendedName>
        <fullName evidence="3">Effector-binding domain-containing protein</fullName>
    </recommendedName>
</protein>
<dbReference type="InterPro" id="IPR011256">
    <property type="entry name" value="Reg_factor_effector_dom_sf"/>
</dbReference>